<dbReference type="Pfam" id="PF00571">
    <property type="entry name" value="CBS"/>
    <property type="match status" value="2"/>
</dbReference>
<evidence type="ECO:0000256" key="10">
    <source>
        <dbReference type="SAM" id="Phobius"/>
    </source>
</evidence>
<keyword evidence="4" id="KW-0677">Repeat</keyword>
<feature type="domain" description="CNNM transmembrane" evidence="12">
    <location>
        <begin position="1"/>
        <end position="187"/>
    </location>
</feature>
<accession>A0AAN2C9J3</accession>
<evidence type="ECO:0000313" key="13">
    <source>
        <dbReference type="EMBL" id="BDE06359.1"/>
    </source>
</evidence>
<dbReference type="InterPro" id="IPR005170">
    <property type="entry name" value="Transptr-assoc_dom"/>
</dbReference>
<dbReference type="Gene3D" id="3.30.465.10">
    <property type="match status" value="1"/>
</dbReference>
<organism evidence="13 14">
    <name type="scientific">Vulcanimicrobium alpinum</name>
    <dbReference type="NCBI Taxonomy" id="3016050"/>
    <lineage>
        <taxon>Bacteria</taxon>
        <taxon>Bacillati</taxon>
        <taxon>Vulcanimicrobiota</taxon>
        <taxon>Vulcanimicrobiia</taxon>
        <taxon>Vulcanimicrobiales</taxon>
        <taxon>Vulcanimicrobiaceae</taxon>
        <taxon>Vulcanimicrobium</taxon>
    </lineage>
</organism>
<keyword evidence="6 8" id="KW-0129">CBS domain</keyword>
<evidence type="ECO:0000313" key="14">
    <source>
        <dbReference type="Proteomes" id="UP001317532"/>
    </source>
</evidence>
<dbReference type="Pfam" id="PF01595">
    <property type="entry name" value="CNNM"/>
    <property type="match status" value="1"/>
</dbReference>
<dbReference type="SMART" id="SM01091">
    <property type="entry name" value="CorC_HlyC"/>
    <property type="match status" value="1"/>
</dbReference>
<evidence type="ECO:0000256" key="4">
    <source>
        <dbReference type="ARBA" id="ARBA00022737"/>
    </source>
</evidence>
<dbReference type="PROSITE" id="PS51846">
    <property type="entry name" value="CNNM"/>
    <property type="match status" value="1"/>
</dbReference>
<protein>
    <submittedName>
        <fullName evidence="13">Membrane protein</fullName>
    </submittedName>
</protein>
<dbReference type="SMART" id="SM00116">
    <property type="entry name" value="CBS"/>
    <property type="match status" value="2"/>
</dbReference>
<comment type="subcellular location">
    <subcellularLocation>
        <location evidence="1">Membrane</location>
        <topology evidence="1">Multi-pass membrane protein</topology>
    </subcellularLocation>
</comment>
<sequence length="434" mass="47226">MTSHWPEIAALVFLVGAAAFFAASEAAVVSMNRIRARALGEKSPRDGRRLEKLVENRNRTLTSVLIGSTFVLLAADSLATSLFIRLDVPHPAVWATAVMTVVLLIFGEILPKTIAVSAGDRTALRLASFLDVVTTVLSPLTRAFLFITDGLVRIFGGKPHAGPYVTEEDIKSIVNVGVEQNVLEAEERELIHSIIEFGDTIVREVMTPRTDMVTVAVTSSPRRALDLVIAEGYSKLPVYDETVDNVIGVVHDRELLIALANGTIANVTLRSLMRPVVAVPENKRISDLLRDMQRGKYSLAIVIDEYGGTAGLVTMEDLLEEIVGEIRDEHDEGEEEPIRTIAPGETVIEAGTNIEDVNAALHLTLPHEEFETIGGYTVGLFGRLPREGEEVDAGSGVRLRVDRTRGRRILSVRVLTDAAQTEPQEVAAARQSAS</sequence>
<dbReference type="Gene3D" id="3.10.580.10">
    <property type="entry name" value="CBS-domain"/>
    <property type="match status" value="1"/>
</dbReference>
<dbReference type="AlphaFoldDB" id="A0AAN2C9J3"/>
<feature type="domain" description="CBS" evidence="11">
    <location>
        <begin position="272"/>
        <end position="329"/>
    </location>
</feature>
<feature type="transmembrane region" description="Helical" evidence="10">
    <location>
        <begin position="61"/>
        <end position="84"/>
    </location>
</feature>
<dbReference type="PANTHER" id="PTHR22777">
    <property type="entry name" value="HEMOLYSIN-RELATED"/>
    <property type="match status" value="1"/>
</dbReference>
<keyword evidence="3 9" id="KW-0812">Transmembrane</keyword>
<evidence type="ECO:0000256" key="5">
    <source>
        <dbReference type="ARBA" id="ARBA00022989"/>
    </source>
</evidence>
<comment type="similarity">
    <text evidence="2">Belongs to the UPF0053 family.</text>
</comment>
<evidence type="ECO:0000256" key="2">
    <source>
        <dbReference type="ARBA" id="ARBA00006337"/>
    </source>
</evidence>
<dbReference type="PROSITE" id="PS51371">
    <property type="entry name" value="CBS"/>
    <property type="match status" value="2"/>
</dbReference>
<dbReference type="CDD" id="cd04590">
    <property type="entry name" value="CBS_pair_CorC_HlyC_assoc"/>
    <property type="match status" value="1"/>
</dbReference>
<gene>
    <name evidence="13" type="ORF">WPS_16350</name>
</gene>
<dbReference type="RefSeq" id="WP_317997324.1">
    <property type="nucleotide sequence ID" value="NZ_AP025523.1"/>
</dbReference>
<dbReference type="PANTHER" id="PTHR22777:SF17">
    <property type="entry name" value="UPF0053 PROTEIN SLL0260"/>
    <property type="match status" value="1"/>
</dbReference>
<evidence type="ECO:0000256" key="1">
    <source>
        <dbReference type="ARBA" id="ARBA00004141"/>
    </source>
</evidence>
<dbReference type="InterPro" id="IPR044751">
    <property type="entry name" value="Ion_transp-like_CBS"/>
</dbReference>
<evidence type="ECO:0000259" key="11">
    <source>
        <dbReference type="PROSITE" id="PS51371"/>
    </source>
</evidence>
<dbReference type="InterPro" id="IPR016169">
    <property type="entry name" value="FAD-bd_PCMH_sub2"/>
</dbReference>
<proteinExistence type="inferred from homology"/>
<dbReference type="Proteomes" id="UP001317532">
    <property type="component" value="Chromosome"/>
</dbReference>
<keyword evidence="5 9" id="KW-1133">Transmembrane helix</keyword>
<name>A0AAN2C9J3_UNVUL</name>
<dbReference type="SUPFAM" id="SSF56176">
    <property type="entry name" value="FAD-binding/transporter-associated domain-like"/>
    <property type="match status" value="1"/>
</dbReference>
<dbReference type="InterPro" id="IPR002550">
    <property type="entry name" value="CNNM"/>
</dbReference>
<dbReference type="EMBL" id="AP025523">
    <property type="protein sequence ID" value="BDE06359.1"/>
    <property type="molecule type" value="Genomic_DNA"/>
</dbReference>
<dbReference type="FunFam" id="3.10.580.10:FF:000002">
    <property type="entry name" value="Magnesium/cobalt efflux protein CorC"/>
    <property type="match status" value="1"/>
</dbReference>
<evidence type="ECO:0000256" key="3">
    <source>
        <dbReference type="ARBA" id="ARBA00022692"/>
    </source>
</evidence>
<dbReference type="GO" id="GO:0050660">
    <property type="term" value="F:flavin adenine dinucleotide binding"/>
    <property type="evidence" value="ECO:0007669"/>
    <property type="project" value="InterPro"/>
</dbReference>
<dbReference type="InterPro" id="IPR046342">
    <property type="entry name" value="CBS_dom_sf"/>
</dbReference>
<dbReference type="InterPro" id="IPR000644">
    <property type="entry name" value="CBS_dom"/>
</dbReference>
<dbReference type="Pfam" id="PF03471">
    <property type="entry name" value="CorC_HlyC"/>
    <property type="match status" value="1"/>
</dbReference>
<evidence type="ECO:0000256" key="8">
    <source>
        <dbReference type="PROSITE-ProRule" id="PRU00703"/>
    </source>
</evidence>
<dbReference type="InterPro" id="IPR036318">
    <property type="entry name" value="FAD-bd_PCMH-like_sf"/>
</dbReference>
<evidence type="ECO:0000256" key="7">
    <source>
        <dbReference type="ARBA" id="ARBA00023136"/>
    </source>
</evidence>
<keyword evidence="14" id="KW-1185">Reference proteome</keyword>
<evidence type="ECO:0000256" key="6">
    <source>
        <dbReference type="ARBA" id="ARBA00023122"/>
    </source>
</evidence>
<feature type="transmembrane region" description="Helical" evidence="10">
    <location>
        <begin position="91"/>
        <end position="110"/>
    </location>
</feature>
<evidence type="ECO:0000259" key="12">
    <source>
        <dbReference type="PROSITE" id="PS51846"/>
    </source>
</evidence>
<evidence type="ECO:0000256" key="9">
    <source>
        <dbReference type="PROSITE-ProRule" id="PRU01193"/>
    </source>
</evidence>
<dbReference type="SUPFAM" id="SSF54631">
    <property type="entry name" value="CBS-domain pair"/>
    <property type="match status" value="1"/>
</dbReference>
<feature type="domain" description="CBS" evidence="11">
    <location>
        <begin position="206"/>
        <end position="266"/>
    </location>
</feature>
<dbReference type="KEGG" id="vab:WPS_16350"/>
<reference evidence="13 14" key="1">
    <citation type="journal article" date="2022" name="ISME Commun">
        <title>Vulcanimicrobium alpinus gen. nov. sp. nov., the first cultivated representative of the candidate phylum 'Eremiobacterota', is a metabolically versatile aerobic anoxygenic phototroph.</title>
        <authorList>
            <person name="Yabe S."/>
            <person name="Muto K."/>
            <person name="Abe K."/>
            <person name="Yokota A."/>
            <person name="Staudigel H."/>
            <person name="Tebo B.M."/>
        </authorList>
    </citation>
    <scope>NUCLEOTIDE SEQUENCE [LARGE SCALE GENOMIC DNA]</scope>
    <source>
        <strain evidence="13 14">WC8-2</strain>
    </source>
</reference>
<dbReference type="GO" id="GO:0016020">
    <property type="term" value="C:membrane"/>
    <property type="evidence" value="ECO:0007669"/>
    <property type="project" value="UniProtKB-SubCell"/>
</dbReference>
<keyword evidence="7 9" id="KW-0472">Membrane</keyword>